<comment type="caution">
    <text evidence="1">The sequence shown here is derived from an EMBL/GenBank/DDBJ whole genome shotgun (WGS) entry which is preliminary data.</text>
</comment>
<name>A0ABQ2NY44_9BACI</name>
<evidence type="ECO:0000313" key="1">
    <source>
        <dbReference type="EMBL" id="GGP13448.1"/>
    </source>
</evidence>
<reference evidence="2" key="1">
    <citation type="journal article" date="2019" name="Int. J. Syst. Evol. Microbiol.">
        <title>The Global Catalogue of Microorganisms (GCM) 10K type strain sequencing project: providing services to taxonomists for standard genome sequencing and annotation.</title>
        <authorList>
            <consortium name="The Broad Institute Genomics Platform"/>
            <consortium name="The Broad Institute Genome Sequencing Center for Infectious Disease"/>
            <person name="Wu L."/>
            <person name="Ma J."/>
        </authorList>
    </citation>
    <scope>NUCLEOTIDE SEQUENCE [LARGE SCALE GENOMIC DNA]</scope>
    <source>
        <strain evidence="2">CGMCC 1.7693</strain>
    </source>
</reference>
<dbReference type="RefSeq" id="WP_188735485.1">
    <property type="nucleotide sequence ID" value="NZ_BMLW01000010.1"/>
</dbReference>
<sequence length="62" mass="6909">MTINDVRAALDDLVEHYGFSEDAVIHTIGSYGESRPINGFDEGDDGKLYVIGYGLRPVKEEY</sequence>
<proteinExistence type="predicted"/>
<evidence type="ECO:0000313" key="2">
    <source>
        <dbReference type="Proteomes" id="UP000641206"/>
    </source>
</evidence>
<dbReference type="EMBL" id="BMLW01000010">
    <property type="protein sequence ID" value="GGP13448.1"/>
    <property type="molecule type" value="Genomic_DNA"/>
</dbReference>
<dbReference type="Proteomes" id="UP000641206">
    <property type="component" value="Unassembled WGS sequence"/>
</dbReference>
<organism evidence="1 2">
    <name type="scientific">Oceanobacillus neutriphilus</name>
    <dbReference type="NCBI Taxonomy" id="531815"/>
    <lineage>
        <taxon>Bacteria</taxon>
        <taxon>Bacillati</taxon>
        <taxon>Bacillota</taxon>
        <taxon>Bacilli</taxon>
        <taxon>Bacillales</taxon>
        <taxon>Bacillaceae</taxon>
        <taxon>Oceanobacillus</taxon>
    </lineage>
</organism>
<keyword evidence="2" id="KW-1185">Reference proteome</keyword>
<accession>A0ABQ2NY44</accession>
<protein>
    <submittedName>
        <fullName evidence="1">Uncharacterized protein</fullName>
    </submittedName>
</protein>
<gene>
    <name evidence="1" type="ORF">GCM10011346_33480</name>
</gene>